<dbReference type="GO" id="GO:0016747">
    <property type="term" value="F:acyltransferase activity, transferring groups other than amino-acyl groups"/>
    <property type="evidence" value="ECO:0007669"/>
    <property type="project" value="InterPro"/>
</dbReference>
<dbReference type="Proteomes" id="UP000323946">
    <property type="component" value="Unassembled WGS sequence"/>
</dbReference>
<accession>A0A5M7BF01</accession>
<evidence type="ECO:0000259" key="1">
    <source>
        <dbReference type="PROSITE" id="PS51186"/>
    </source>
</evidence>
<comment type="caution">
    <text evidence="2">The sequence shown here is derived from an EMBL/GenBank/DDBJ whole genome shotgun (WGS) entry which is preliminary data.</text>
</comment>
<protein>
    <submittedName>
        <fullName evidence="2">GNAT family N-acetyltransferase</fullName>
    </submittedName>
</protein>
<gene>
    <name evidence="2" type="ORF">F1721_29425</name>
</gene>
<dbReference type="PROSITE" id="PS51186">
    <property type="entry name" value="GNAT"/>
    <property type="match status" value="1"/>
</dbReference>
<sequence>MSGVIETSAVHTADLDPGATKAVRALLVEVFEGMLEQDLDHCMGGIHALAREGDDLIGHASVVQRQLLHGGRVLRAGYVEAVAVRADHRRRGIGGLLMAEVERVIRGAYDLGALSAGEEGALLYASRGWQRWQGPTSALTTAGVERTPDDDGGIFVLPVEVPLDLTGEITCDLRSGDAW</sequence>
<dbReference type="EMBL" id="VWPH01000016">
    <property type="protein sequence ID" value="KAA5827108.1"/>
    <property type="molecule type" value="Genomic_DNA"/>
</dbReference>
<feature type="domain" description="N-acetyltransferase" evidence="1">
    <location>
        <begin position="10"/>
        <end position="168"/>
    </location>
</feature>
<dbReference type="Gene3D" id="3.40.630.30">
    <property type="match status" value="1"/>
</dbReference>
<reference evidence="2 3" key="1">
    <citation type="submission" date="2019-09" db="EMBL/GenBank/DDBJ databases">
        <title>Draft genome sequence of the thermophilic Saccharopolyspora hirsuta VKM Ac-666T.</title>
        <authorList>
            <person name="Lobastova T.G."/>
            <person name="Fokina V."/>
            <person name="Bragin E.Y."/>
            <person name="Shtratnikova V.Y."/>
            <person name="Starodumova I.P."/>
            <person name="Tarlachkov S.V."/>
            <person name="Donova M.V."/>
        </authorList>
    </citation>
    <scope>NUCLEOTIDE SEQUENCE [LARGE SCALE GENOMIC DNA]</scope>
    <source>
        <strain evidence="2 3">VKM Ac-666</strain>
    </source>
</reference>
<dbReference type="AlphaFoldDB" id="A0A5M7BF01"/>
<name>A0A5M7BF01_SACHI</name>
<keyword evidence="2" id="KW-0808">Transferase</keyword>
<organism evidence="2 3">
    <name type="scientific">Saccharopolyspora hirsuta</name>
    <dbReference type="NCBI Taxonomy" id="1837"/>
    <lineage>
        <taxon>Bacteria</taxon>
        <taxon>Bacillati</taxon>
        <taxon>Actinomycetota</taxon>
        <taxon>Actinomycetes</taxon>
        <taxon>Pseudonocardiales</taxon>
        <taxon>Pseudonocardiaceae</taxon>
        <taxon>Saccharopolyspora</taxon>
    </lineage>
</organism>
<evidence type="ECO:0000313" key="3">
    <source>
        <dbReference type="Proteomes" id="UP000323946"/>
    </source>
</evidence>
<evidence type="ECO:0000313" key="2">
    <source>
        <dbReference type="EMBL" id="KAA5827108.1"/>
    </source>
</evidence>
<dbReference type="CDD" id="cd04301">
    <property type="entry name" value="NAT_SF"/>
    <property type="match status" value="1"/>
</dbReference>
<dbReference type="SUPFAM" id="SSF55729">
    <property type="entry name" value="Acyl-CoA N-acyltransferases (Nat)"/>
    <property type="match status" value="1"/>
</dbReference>
<proteinExistence type="predicted"/>
<keyword evidence="3" id="KW-1185">Reference proteome</keyword>
<dbReference type="InterPro" id="IPR000182">
    <property type="entry name" value="GNAT_dom"/>
</dbReference>
<dbReference type="InterPro" id="IPR016181">
    <property type="entry name" value="Acyl_CoA_acyltransferase"/>
</dbReference>
<dbReference type="Pfam" id="PF13527">
    <property type="entry name" value="Acetyltransf_9"/>
    <property type="match status" value="1"/>
</dbReference>
<dbReference type="RefSeq" id="WP_150070075.1">
    <property type="nucleotide sequence ID" value="NZ_VWPH01000016.1"/>
</dbReference>
<dbReference type="OrthoDB" id="70281at2"/>